<feature type="compositionally biased region" description="Basic and acidic residues" evidence="1">
    <location>
        <begin position="7"/>
        <end position="36"/>
    </location>
</feature>
<reference evidence="2" key="1">
    <citation type="submission" date="2023-11" db="EMBL/GenBank/DDBJ databases">
        <title>Genome assemblies of two species of porcelain crab, Petrolisthes cinctipes and Petrolisthes manimaculis (Anomura: Porcellanidae).</title>
        <authorList>
            <person name="Angst P."/>
        </authorList>
    </citation>
    <scope>NUCLEOTIDE SEQUENCE</scope>
    <source>
        <strain evidence="2">PB745_02</strain>
        <tissue evidence="2">Gill</tissue>
    </source>
</reference>
<accession>A0AAE1NKM9</accession>
<feature type="region of interest" description="Disordered" evidence="1">
    <location>
        <begin position="1"/>
        <end position="56"/>
    </location>
</feature>
<dbReference type="EMBL" id="JAWZYT010005348">
    <property type="protein sequence ID" value="KAK4290849.1"/>
    <property type="molecule type" value="Genomic_DNA"/>
</dbReference>
<dbReference type="Proteomes" id="UP001292094">
    <property type="component" value="Unassembled WGS sequence"/>
</dbReference>
<dbReference type="AlphaFoldDB" id="A0AAE1NKM9"/>
<evidence type="ECO:0000313" key="3">
    <source>
        <dbReference type="Proteomes" id="UP001292094"/>
    </source>
</evidence>
<gene>
    <name evidence="2" type="ORF">Pmani_036286</name>
</gene>
<organism evidence="2 3">
    <name type="scientific">Petrolisthes manimaculis</name>
    <dbReference type="NCBI Taxonomy" id="1843537"/>
    <lineage>
        <taxon>Eukaryota</taxon>
        <taxon>Metazoa</taxon>
        <taxon>Ecdysozoa</taxon>
        <taxon>Arthropoda</taxon>
        <taxon>Crustacea</taxon>
        <taxon>Multicrustacea</taxon>
        <taxon>Malacostraca</taxon>
        <taxon>Eumalacostraca</taxon>
        <taxon>Eucarida</taxon>
        <taxon>Decapoda</taxon>
        <taxon>Pleocyemata</taxon>
        <taxon>Anomura</taxon>
        <taxon>Galatheoidea</taxon>
        <taxon>Porcellanidae</taxon>
        <taxon>Petrolisthes</taxon>
    </lineage>
</organism>
<sequence>MQGGRQGGREDTLNGSREAGKIHSTEAGRQGGREDILNGSREAGMQGGYTQRKLNNNKSIKVFPMHVGINTPPPSMNDEPL</sequence>
<name>A0AAE1NKM9_9EUCA</name>
<evidence type="ECO:0000256" key="1">
    <source>
        <dbReference type="SAM" id="MobiDB-lite"/>
    </source>
</evidence>
<keyword evidence="3" id="KW-1185">Reference proteome</keyword>
<comment type="caution">
    <text evidence="2">The sequence shown here is derived from an EMBL/GenBank/DDBJ whole genome shotgun (WGS) entry which is preliminary data.</text>
</comment>
<protein>
    <submittedName>
        <fullName evidence="2">Uncharacterized protein</fullName>
    </submittedName>
</protein>
<evidence type="ECO:0000313" key="2">
    <source>
        <dbReference type="EMBL" id="KAK4290849.1"/>
    </source>
</evidence>
<proteinExistence type="predicted"/>